<evidence type="ECO:0000313" key="3">
    <source>
        <dbReference type="Proteomes" id="UP001162060"/>
    </source>
</evidence>
<evidence type="ECO:0000313" key="2">
    <source>
        <dbReference type="EMBL" id="CAK7924687.1"/>
    </source>
</evidence>
<name>A0AAV1TTB1_9STRA</name>
<feature type="domain" description="Reverse transcriptase Ty1/copia-type" evidence="1">
    <location>
        <begin position="47"/>
        <end position="182"/>
    </location>
</feature>
<dbReference type="Proteomes" id="UP001162060">
    <property type="component" value="Unassembled WGS sequence"/>
</dbReference>
<dbReference type="InterPro" id="IPR013103">
    <property type="entry name" value="RVT_2"/>
</dbReference>
<evidence type="ECO:0000259" key="1">
    <source>
        <dbReference type="Pfam" id="PF07727"/>
    </source>
</evidence>
<comment type="caution">
    <text evidence="2">The sequence shown here is derived from an EMBL/GenBank/DDBJ whole genome shotgun (WGS) entry which is preliminary data.</text>
</comment>
<dbReference type="AlphaFoldDB" id="A0AAV1TTB1"/>
<dbReference type="EMBL" id="CAKLBY020000078">
    <property type="protein sequence ID" value="CAK7924687.1"/>
    <property type="molecule type" value="Genomic_DNA"/>
</dbReference>
<organism evidence="2 3">
    <name type="scientific">Peronospora matthiolae</name>
    <dbReference type="NCBI Taxonomy" id="2874970"/>
    <lineage>
        <taxon>Eukaryota</taxon>
        <taxon>Sar</taxon>
        <taxon>Stramenopiles</taxon>
        <taxon>Oomycota</taxon>
        <taxon>Peronosporomycetes</taxon>
        <taxon>Peronosporales</taxon>
        <taxon>Peronosporaceae</taxon>
        <taxon>Peronospora</taxon>
    </lineage>
</organism>
<reference evidence="2" key="1">
    <citation type="submission" date="2024-01" db="EMBL/GenBank/DDBJ databases">
        <authorList>
            <person name="Webb A."/>
        </authorList>
    </citation>
    <scope>NUCLEOTIDE SEQUENCE</scope>
    <source>
        <strain evidence="2">Pm1</strain>
    </source>
</reference>
<proteinExistence type="predicted"/>
<sequence length="202" mass="22022">MGGVPAKHGDILNACGKADKEPHLRIYLQMPRGMPVSEETLRSQSVSDASELVLELRKSLYGLKQAGRLWNQLLHSKLSSAGFTRCESDMCFYWKRDGDDLVVAGVYVEDLLATGTSAAAAERFFASLASLSIKDLGRASKSLGMRVTHNGQNGHTLDQEEAIRNLLRDNGLADANSTYTPIDDSCYKLEEGDAELLETPSA</sequence>
<dbReference type="Pfam" id="PF07727">
    <property type="entry name" value="RVT_2"/>
    <property type="match status" value="1"/>
</dbReference>
<accession>A0AAV1TTB1</accession>
<protein>
    <recommendedName>
        <fullName evidence="1">Reverse transcriptase Ty1/copia-type domain-containing protein</fullName>
    </recommendedName>
</protein>
<gene>
    <name evidence="2" type="ORF">PM001_LOCUS9837</name>
</gene>